<keyword evidence="4" id="KW-1185">Reference proteome</keyword>
<dbReference type="InterPro" id="IPR009027">
    <property type="entry name" value="Ribosomal_bL9/RNase_H1_N"/>
</dbReference>
<dbReference type="InterPro" id="IPR011320">
    <property type="entry name" value="RNase_H1_N"/>
</dbReference>
<evidence type="ECO:0000256" key="1">
    <source>
        <dbReference type="SAM" id="MobiDB-lite"/>
    </source>
</evidence>
<feature type="domain" description="Ribonuclease H1 N-terminal" evidence="2">
    <location>
        <begin position="295"/>
        <end position="337"/>
    </location>
</feature>
<name>A0AAD6YE20_9AGAR</name>
<dbReference type="EMBL" id="JARJCW010000046">
    <property type="protein sequence ID" value="KAJ7204807.1"/>
    <property type="molecule type" value="Genomic_DNA"/>
</dbReference>
<sequence>MAPSGNNTLSRPKDANSAFSNAKAQRKSAAHAAAVARYRERSKVFLVIATPCSKRSACVQNLMGEAYLRERERANEASARYRAKHREELALLQRQVRKRAYIKKYGIHAYIQRSFDAPIPGREDTPGPEPAEEQHADADEYSQSWGRICDYVDPLLKRWRAAIGAHYNDIHHRALDHAGFFLLPRSMSRRSQDESTPPFSVPFALLPSVPNLPKLGHTALLRTLRPSFGAFPIYLKLWRVIPFFPSPTSYSRLSFLYTPSTSAHRSFTMPCVPPYYPCPGHGSTAEHDKCSQCQYYAVWAGFVRGYFLNSWIARAQTEHFTDSRQKSFKTKAEADVWWLAMCQANHQTGCPPFEAVDFTLDPNPRTHPSSAPCTRQPVAVPVVTLQPASTARAGASTSIPVAPSPFGPSSASPSSSSVSSTSSLSSSSSSGTRTTESPSPTPKKESSTPSLHLRPPPRVTPLTRIQLTPTGAAHGATLAANRAEAAAERANAAADRVSGAVVATPENATPRRSGMASVLVTPSAATKATPAPAPAPERVRMYGIHSVSVFYPSFGAARMAAGRLGLSDSGIMVSDNAAKLEAWMMGEPFIGEDA</sequence>
<protein>
    <recommendedName>
        <fullName evidence="2">Ribonuclease H1 N-terminal domain-containing protein</fullName>
    </recommendedName>
</protein>
<evidence type="ECO:0000313" key="3">
    <source>
        <dbReference type="EMBL" id="KAJ7204807.1"/>
    </source>
</evidence>
<dbReference type="AlphaFoldDB" id="A0AAD6YE20"/>
<gene>
    <name evidence="3" type="ORF">GGX14DRAFT_398143</name>
</gene>
<evidence type="ECO:0000259" key="2">
    <source>
        <dbReference type="Pfam" id="PF01693"/>
    </source>
</evidence>
<comment type="caution">
    <text evidence="3">The sequence shown here is derived from an EMBL/GenBank/DDBJ whole genome shotgun (WGS) entry which is preliminary data.</text>
</comment>
<evidence type="ECO:0000313" key="4">
    <source>
        <dbReference type="Proteomes" id="UP001219525"/>
    </source>
</evidence>
<dbReference type="Pfam" id="PF01693">
    <property type="entry name" value="Cauli_VI"/>
    <property type="match status" value="1"/>
</dbReference>
<feature type="compositionally biased region" description="Polar residues" evidence="1">
    <location>
        <begin position="1"/>
        <end position="10"/>
    </location>
</feature>
<feature type="compositionally biased region" description="Low complexity" evidence="1">
    <location>
        <begin position="407"/>
        <end position="438"/>
    </location>
</feature>
<dbReference type="CDD" id="cd14686">
    <property type="entry name" value="bZIP"/>
    <property type="match status" value="1"/>
</dbReference>
<feature type="region of interest" description="Disordered" evidence="1">
    <location>
        <begin position="117"/>
        <end position="139"/>
    </location>
</feature>
<dbReference type="SUPFAM" id="SSF55658">
    <property type="entry name" value="L9 N-domain-like"/>
    <property type="match status" value="1"/>
</dbReference>
<organism evidence="3 4">
    <name type="scientific">Mycena pura</name>
    <dbReference type="NCBI Taxonomy" id="153505"/>
    <lineage>
        <taxon>Eukaryota</taxon>
        <taxon>Fungi</taxon>
        <taxon>Dikarya</taxon>
        <taxon>Basidiomycota</taxon>
        <taxon>Agaricomycotina</taxon>
        <taxon>Agaricomycetes</taxon>
        <taxon>Agaricomycetidae</taxon>
        <taxon>Agaricales</taxon>
        <taxon>Marasmiineae</taxon>
        <taxon>Mycenaceae</taxon>
        <taxon>Mycena</taxon>
    </lineage>
</organism>
<feature type="region of interest" description="Disordered" evidence="1">
    <location>
        <begin position="394"/>
        <end position="464"/>
    </location>
</feature>
<proteinExistence type="predicted"/>
<dbReference type="Proteomes" id="UP001219525">
    <property type="component" value="Unassembled WGS sequence"/>
</dbReference>
<reference evidence="3" key="1">
    <citation type="submission" date="2023-03" db="EMBL/GenBank/DDBJ databases">
        <title>Massive genome expansion in bonnet fungi (Mycena s.s.) driven by repeated elements and novel gene families across ecological guilds.</title>
        <authorList>
            <consortium name="Lawrence Berkeley National Laboratory"/>
            <person name="Harder C.B."/>
            <person name="Miyauchi S."/>
            <person name="Viragh M."/>
            <person name="Kuo A."/>
            <person name="Thoen E."/>
            <person name="Andreopoulos B."/>
            <person name="Lu D."/>
            <person name="Skrede I."/>
            <person name="Drula E."/>
            <person name="Henrissat B."/>
            <person name="Morin E."/>
            <person name="Kohler A."/>
            <person name="Barry K."/>
            <person name="LaButti K."/>
            <person name="Morin E."/>
            <person name="Salamov A."/>
            <person name="Lipzen A."/>
            <person name="Mereny Z."/>
            <person name="Hegedus B."/>
            <person name="Baldrian P."/>
            <person name="Stursova M."/>
            <person name="Weitz H."/>
            <person name="Taylor A."/>
            <person name="Grigoriev I.V."/>
            <person name="Nagy L.G."/>
            <person name="Martin F."/>
            <person name="Kauserud H."/>
        </authorList>
    </citation>
    <scope>NUCLEOTIDE SEQUENCE</scope>
    <source>
        <strain evidence="3">9144</strain>
    </source>
</reference>
<feature type="region of interest" description="Disordered" evidence="1">
    <location>
        <begin position="1"/>
        <end position="23"/>
    </location>
</feature>
<accession>A0AAD6YE20</accession>